<dbReference type="EMBL" id="DYVE01000257">
    <property type="protein sequence ID" value="HJG28954.1"/>
    <property type="molecule type" value="Genomic_DNA"/>
</dbReference>
<evidence type="ECO:0000256" key="8">
    <source>
        <dbReference type="SAM" id="Phobius"/>
    </source>
</evidence>
<protein>
    <submittedName>
        <fullName evidence="9">AI-2E family transporter</fullName>
    </submittedName>
</protein>
<dbReference type="GO" id="GO:0055085">
    <property type="term" value="P:transmembrane transport"/>
    <property type="evidence" value="ECO:0007669"/>
    <property type="project" value="TreeGrafter"/>
</dbReference>
<feature type="transmembrane region" description="Helical" evidence="8">
    <location>
        <begin position="33"/>
        <end position="55"/>
    </location>
</feature>
<feature type="transmembrane region" description="Helical" evidence="8">
    <location>
        <begin position="76"/>
        <end position="98"/>
    </location>
</feature>
<sequence>MLNKKPWLYLAAAAVILLLLKYSDDLLGGIRLFASLLTPLVVGCGIAYVLNIPITRLEALPPLRNPDSRLYPVRRALSIIGSLVIIILVLVLLVLIIIPQLVDAFRVMLVGVPPAVNRFLAWLDSLDVTVPQLESWLRSLNVNWPDLLQKATTHLTSGMGNVFNSAVGLLSSLGGGVMQLIISVIFALYLLAGKEKLARQFHLLAETYLPQGVCRRLWYVLSTAHDTFTKFFVGQFTEAIVIGVLCTIGMWICRLPYATMIGTLVGATALLPVVGAYLGAAVGAFMILTVNPLQALGFLIFIAILQQLEGNLIYPRVVGTSIGLPGIWVLTAVTLGGGIGGIAGMLLAVPVTATTYRLLRADVHRKQELAAAPKV</sequence>
<name>A0A921ILE1_9FIRM</name>
<keyword evidence="5 8" id="KW-0812">Transmembrane</keyword>
<proteinExistence type="inferred from homology"/>
<reference evidence="9" key="2">
    <citation type="submission" date="2021-09" db="EMBL/GenBank/DDBJ databases">
        <authorList>
            <person name="Gilroy R."/>
        </authorList>
    </citation>
    <scope>NUCLEOTIDE SEQUENCE</scope>
    <source>
        <strain evidence="9">ChiBcec21-2208</strain>
    </source>
</reference>
<evidence type="ECO:0000256" key="2">
    <source>
        <dbReference type="ARBA" id="ARBA00009773"/>
    </source>
</evidence>
<keyword evidence="3" id="KW-0813">Transport</keyword>
<reference evidence="9" key="1">
    <citation type="journal article" date="2021" name="PeerJ">
        <title>Extensive microbial diversity within the chicken gut microbiome revealed by metagenomics and culture.</title>
        <authorList>
            <person name="Gilroy R."/>
            <person name="Ravi A."/>
            <person name="Getino M."/>
            <person name="Pursley I."/>
            <person name="Horton D.L."/>
            <person name="Alikhan N.F."/>
            <person name="Baker D."/>
            <person name="Gharbi K."/>
            <person name="Hall N."/>
            <person name="Watson M."/>
            <person name="Adriaenssens E.M."/>
            <person name="Foster-Nyarko E."/>
            <person name="Jarju S."/>
            <person name="Secka A."/>
            <person name="Antonio M."/>
            <person name="Oren A."/>
            <person name="Chaudhuri R.R."/>
            <person name="La Ragione R."/>
            <person name="Hildebrand F."/>
            <person name="Pallen M.J."/>
        </authorList>
    </citation>
    <scope>NUCLEOTIDE SEQUENCE</scope>
    <source>
        <strain evidence="9">ChiBcec21-2208</strain>
    </source>
</reference>
<dbReference type="InterPro" id="IPR002549">
    <property type="entry name" value="AI-2E-like"/>
</dbReference>
<dbReference type="PANTHER" id="PTHR21716">
    <property type="entry name" value="TRANSMEMBRANE PROTEIN"/>
    <property type="match status" value="1"/>
</dbReference>
<organism evidence="9 10">
    <name type="scientific">Subdoligranulum variabile</name>
    <dbReference type="NCBI Taxonomy" id="214851"/>
    <lineage>
        <taxon>Bacteria</taxon>
        <taxon>Bacillati</taxon>
        <taxon>Bacillota</taxon>
        <taxon>Clostridia</taxon>
        <taxon>Eubacteriales</taxon>
        <taxon>Oscillospiraceae</taxon>
        <taxon>Subdoligranulum</taxon>
    </lineage>
</organism>
<evidence type="ECO:0000313" key="10">
    <source>
        <dbReference type="Proteomes" id="UP000782880"/>
    </source>
</evidence>
<dbReference type="Proteomes" id="UP000782880">
    <property type="component" value="Unassembled WGS sequence"/>
</dbReference>
<dbReference type="AlphaFoldDB" id="A0A921ILE1"/>
<evidence type="ECO:0000313" key="9">
    <source>
        <dbReference type="EMBL" id="HJG28954.1"/>
    </source>
</evidence>
<evidence type="ECO:0000256" key="1">
    <source>
        <dbReference type="ARBA" id="ARBA00004651"/>
    </source>
</evidence>
<accession>A0A921ILE1</accession>
<feature type="transmembrane region" description="Helical" evidence="8">
    <location>
        <begin position="231"/>
        <end position="252"/>
    </location>
</feature>
<dbReference type="Pfam" id="PF01594">
    <property type="entry name" value="AI-2E_transport"/>
    <property type="match status" value="1"/>
</dbReference>
<comment type="subcellular location">
    <subcellularLocation>
        <location evidence="1">Cell membrane</location>
        <topology evidence="1">Multi-pass membrane protein</topology>
    </subcellularLocation>
</comment>
<keyword evidence="7 8" id="KW-0472">Membrane</keyword>
<evidence type="ECO:0000256" key="7">
    <source>
        <dbReference type="ARBA" id="ARBA00023136"/>
    </source>
</evidence>
<dbReference type="PANTHER" id="PTHR21716:SF53">
    <property type="entry name" value="PERMEASE PERM-RELATED"/>
    <property type="match status" value="1"/>
</dbReference>
<evidence type="ECO:0000256" key="6">
    <source>
        <dbReference type="ARBA" id="ARBA00022989"/>
    </source>
</evidence>
<evidence type="ECO:0000256" key="5">
    <source>
        <dbReference type="ARBA" id="ARBA00022692"/>
    </source>
</evidence>
<feature type="transmembrane region" description="Helical" evidence="8">
    <location>
        <begin position="169"/>
        <end position="192"/>
    </location>
</feature>
<evidence type="ECO:0000256" key="4">
    <source>
        <dbReference type="ARBA" id="ARBA00022475"/>
    </source>
</evidence>
<keyword evidence="4" id="KW-1003">Cell membrane</keyword>
<evidence type="ECO:0000256" key="3">
    <source>
        <dbReference type="ARBA" id="ARBA00022448"/>
    </source>
</evidence>
<dbReference type="GO" id="GO:0005886">
    <property type="term" value="C:plasma membrane"/>
    <property type="evidence" value="ECO:0007669"/>
    <property type="project" value="UniProtKB-SubCell"/>
</dbReference>
<gene>
    <name evidence="9" type="ORF">K8V20_09995</name>
</gene>
<comment type="caution">
    <text evidence="9">The sequence shown here is derived from an EMBL/GenBank/DDBJ whole genome shotgun (WGS) entry which is preliminary data.</text>
</comment>
<feature type="transmembrane region" description="Helical" evidence="8">
    <location>
        <begin position="285"/>
        <end position="306"/>
    </location>
</feature>
<feature type="transmembrane region" description="Helical" evidence="8">
    <location>
        <begin position="326"/>
        <end position="349"/>
    </location>
</feature>
<feature type="transmembrane region" description="Helical" evidence="8">
    <location>
        <begin position="258"/>
        <end position="278"/>
    </location>
</feature>
<keyword evidence="6 8" id="KW-1133">Transmembrane helix</keyword>
<comment type="similarity">
    <text evidence="2">Belongs to the autoinducer-2 exporter (AI-2E) (TC 2.A.86) family.</text>
</comment>